<protein>
    <submittedName>
        <fullName evidence="2">Uncharacterized protein</fullName>
    </submittedName>
</protein>
<comment type="caution">
    <text evidence="2">The sequence shown here is derived from an EMBL/GenBank/DDBJ whole genome shotgun (WGS) entry which is preliminary data.</text>
</comment>
<reference evidence="2 3" key="1">
    <citation type="journal article" date="2016" name="DNA Res.">
        <title>Genome sequence of Aspergillus luchuensis NBRC 4314.</title>
        <authorList>
            <person name="Yamada O."/>
            <person name="Machida M."/>
            <person name="Hosoyama A."/>
            <person name="Goto M."/>
            <person name="Takahashi T."/>
            <person name="Futagami T."/>
            <person name="Yamagata Y."/>
            <person name="Takeuchi M."/>
            <person name="Kobayashi T."/>
            <person name="Koike H."/>
            <person name="Abe K."/>
            <person name="Asai K."/>
            <person name="Arita M."/>
            <person name="Fujita N."/>
            <person name="Fukuda K."/>
            <person name="Higa K."/>
            <person name="Horikawa H."/>
            <person name="Ishikawa T."/>
            <person name="Jinno K."/>
            <person name="Kato Y."/>
            <person name="Kirimura K."/>
            <person name="Mizutani O."/>
            <person name="Nakasone K."/>
            <person name="Sano M."/>
            <person name="Shiraishi Y."/>
            <person name="Tsukahara M."/>
            <person name="Gomi K."/>
        </authorList>
    </citation>
    <scope>NUCLEOTIDE SEQUENCE [LARGE SCALE GENOMIC DNA]</scope>
    <source>
        <strain evidence="2 3">RIB 2604</strain>
    </source>
</reference>
<name>A0A146FBL7_ASPKA</name>
<organism evidence="2 3">
    <name type="scientific">Aspergillus kawachii</name>
    <name type="common">White koji mold</name>
    <name type="synonym">Aspergillus awamori var. kawachi</name>
    <dbReference type="NCBI Taxonomy" id="1069201"/>
    <lineage>
        <taxon>Eukaryota</taxon>
        <taxon>Fungi</taxon>
        <taxon>Dikarya</taxon>
        <taxon>Ascomycota</taxon>
        <taxon>Pezizomycotina</taxon>
        <taxon>Eurotiomycetes</taxon>
        <taxon>Eurotiomycetidae</taxon>
        <taxon>Eurotiales</taxon>
        <taxon>Aspergillaceae</taxon>
        <taxon>Aspergillus</taxon>
        <taxon>Aspergillus subgen. Circumdati</taxon>
    </lineage>
</organism>
<evidence type="ECO:0000313" key="3">
    <source>
        <dbReference type="Proteomes" id="UP000075230"/>
    </source>
</evidence>
<dbReference type="Proteomes" id="UP000075230">
    <property type="component" value="Unassembled WGS sequence"/>
</dbReference>
<evidence type="ECO:0000313" key="2">
    <source>
        <dbReference type="EMBL" id="GAT23287.1"/>
    </source>
</evidence>
<dbReference type="AlphaFoldDB" id="A0A146FBL7"/>
<feature type="region of interest" description="Disordered" evidence="1">
    <location>
        <begin position="149"/>
        <end position="173"/>
    </location>
</feature>
<gene>
    <name evidence="2" type="ORF">RIB2604_01704250</name>
</gene>
<evidence type="ECO:0000256" key="1">
    <source>
        <dbReference type="SAM" id="MobiDB-lite"/>
    </source>
</evidence>
<accession>A0A146FBL7</accession>
<reference evidence="3" key="2">
    <citation type="submission" date="2016-02" db="EMBL/GenBank/DDBJ databases">
        <title>Genome sequencing of Aspergillus luchuensis NBRC 4314.</title>
        <authorList>
            <person name="Yamada O."/>
        </authorList>
    </citation>
    <scope>NUCLEOTIDE SEQUENCE [LARGE SCALE GENOMIC DNA]</scope>
    <source>
        <strain evidence="3">RIB 2604</strain>
    </source>
</reference>
<sequence length="196" mass="22168">MTRPKAHTLAEIPSHQSSTYQQRAEQRCFTKMRSIAPLLTDFVRRKTSPSSPSMDSAPNLVSQCPSIPCRRCEAHRNAIYETIRLVDFIYDFLYDCSKHIVNFAGRLIFHLWQVKPCSHEGNGREARTYKTGLTAQGTLIRVEDVRQDEVENDAGESGNEPAQTLGLGPKPQRRCFSTDSVGCWPCTNTAGRDYRD</sequence>
<proteinExistence type="predicted"/>
<dbReference type="EMBL" id="BCWF01000017">
    <property type="protein sequence ID" value="GAT23287.1"/>
    <property type="molecule type" value="Genomic_DNA"/>
</dbReference>